<proteinExistence type="predicted"/>
<protein>
    <submittedName>
        <fullName evidence="1">Uncharacterized protein</fullName>
    </submittedName>
</protein>
<dbReference type="AlphaFoldDB" id="A0A9P0G5F9"/>
<gene>
    <name evidence="1" type="ORF">PSYICH_LOCUS3810</name>
</gene>
<sequence>MEQAGLEELQLAKDIGEVDEQGKGLIAVIVEEPEEVFDRRAQSQYTDIKNSPYHTFGNHSNCAQYFCKREQNDRDYVTEMEEYELMDDIVSAENRLVQNSHSLLLNMTKNAAETYNSIVAKFIRGKRINFSVKGAYII</sequence>
<dbReference type="Proteomes" id="UP001153636">
    <property type="component" value="Chromosome 13"/>
</dbReference>
<accession>A0A9P0G5F9</accession>
<reference evidence="1" key="1">
    <citation type="submission" date="2022-01" db="EMBL/GenBank/DDBJ databases">
        <authorList>
            <person name="King R."/>
        </authorList>
    </citation>
    <scope>NUCLEOTIDE SEQUENCE</scope>
</reference>
<organism evidence="1 2">
    <name type="scientific">Psylliodes chrysocephalus</name>
    <dbReference type="NCBI Taxonomy" id="3402493"/>
    <lineage>
        <taxon>Eukaryota</taxon>
        <taxon>Metazoa</taxon>
        <taxon>Ecdysozoa</taxon>
        <taxon>Arthropoda</taxon>
        <taxon>Hexapoda</taxon>
        <taxon>Insecta</taxon>
        <taxon>Pterygota</taxon>
        <taxon>Neoptera</taxon>
        <taxon>Endopterygota</taxon>
        <taxon>Coleoptera</taxon>
        <taxon>Polyphaga</taxon>
        <taxon>Cucujiformia</taxon>
        <taxon>Chrysomeloidea</taxon>
        <taxon>Chrysomelidae</taxon>
        <taxon>Galerucinae</taxon>
        <taxon>Alticini</taxon>
        <taxon>Psylliodes</taxon>
    </lineage>
</organism>
<dbReference type="OrthoDB" id="6779242at2759"/>
<name>A0A9P0G5F9_9CUCU</name>
<keyword evidence="2" id="KW-1185">Reference proteome</keyword>
<dbReference type="EMBL" id="OV651825">
    <property type="protein sequence ID" value="CAH1102784.1"/>
    <property type="molecule type" value="Genomic_DNA"/>
</dbReference>
<evidence type="ECO:0000313" key="1">
    <source>
        <dbReference type="EMBL" id="CAH1102784.1"/>
    </source>
</evidence>
<evidence type="ECO:0000313" key="2">
    <source>
        <dbReference type="Proteomes" id="UP001153636"/>
    </source>
</evidence>